<proteinExistence type="predicted"/>
<name>A0ABQ4DJE8_9CELL</name>
<protein>
    <recommendedName>
        <fullName evidence="3">DUF4190 domain-containing protein</fullName>
    </recommendedName>
</protein>
<evidence type="ECO:0000256" key="1">
    <source>
        <dbReference type="SAM" id="MobiDB-lite"/>
    </source>
</evidence>
<feature type="compositionally biased region" description="Low complexity" evidence="1">
    <location>
        <begin position="22"/>
        <end position="64"/>
    </location>
</feature>
<dbReference type="InterPro" id="IPR025241">
    <property type="entry name" value="DUF4190"/>
</dbReference>
<feature type="region of interest" description="Disordered" evidence="1">
    <location>
        <begin position="1"/>
        <end position="94"/>
    </location>
</feature>
<gene>
    <name evidence="4" type="ORF">Cph01nite_12300</name>
</gene>
<dbReference type="Proteomes" id="UP000614741">
    <property type="component" value="Unassembled WGS sequence"/>
</dbReference>
<keyword evidence="2" id="KW-1133">Transmembrane helix</keyword>
<evidence type="ECO:0000256" key="2">
    <source>
        <dbReference type="SAM" id="Phobius"/>
    </source>
</evidence>
<keyword evidence="2" id="KW-0812">Transmembrane</keyword>
<keyword evidence="5" id="KW-1185">Reference proteome</keyword>
<evidence type="ECO:0000313" key="5">
    <source>
        <dbReference type="Proteomes" id="UP000614741"/>
    </source>
</evidence>
<accession>A0ABQ4DJE8</accession>
<dbReference type="EMBL" id="BONP01000005">
    <property type="protein sequence ID" value="GIG39468.1"/>
    <property type="molecule type" value="Genomic_DNA"/>
</dbReference>
<comment type="caution">
    <text evidence="4">The sequence shown here is derived from an EMBL/GenBank/DDBJ whole genome shotgun (WGS) entry which is preliminary data.</text>
</comment>
<feature type="transmembrane region" description="Helical" evidence="2">
    <location>
        <begin position="121"/>
        <end position="151"/>
    </location>
</feature>
<dbReference type="RefSeq" id="WP_203672343.1">
    <property type="nucleotide sequence ID" value="NZ_BONP01000005.1"/>
</dbReference>
<feature type="domain" description="DUF4190" evidence="3">
    <location>
        <begin position="119"/>
        <end position="182"/>
    </location>
</feature>
<keyword evidence="2" id="KW-0472">Membrane</keyword>
<feature type="transmembrane region" description="Helical" evidence="2">
    <location>
        <begin position="163"/>
        <end position="187"/>
    </location>
</feature>
<evidence type="ECO:0000313" key="4">
    <source>
        <dbReference type="EMBL" id="GIG39468.1"/>
    </source>
</evidence>
<dbReference type="Pfam" id="PF13828">
    <property type="entry name" value="DUF4190"/>
    <property type="match status" value="1"/>
</dbReference>
<sequence length="218" mass="21633">MTTPNEPRDPYTPDERAGDGSGAPDAAAQPPVPPSAGEVPPYPAGTSPDAPGAPASGGAPAYGQSPPPGYGQPPAYGQGGPAGPGQPPVYGQAPGYGQEAGGYGAAGYGAPAAPTRNSLGVWSLVLGIVSLGLCCVVVGLVPGAIGIWLGIKGRAAASRGEASNGGLALTGIILSVLGVLAGLYFLVSYGVLMNQYGGWDGFVEYLQQEMERQQQMAP</sequence>
<evidence type="ECO:0000259" key="3">
    <source>
        <dbReference type="Pfam" id="PF13828"/>
    </source>
</evidence>
<feature type="compositionally biased region" description="Basic and acidic residues" evidence="1">
    <location>
        <begin position="1"/>
        <end position="18"/>
    </location>
</feature>
<organism evidence="4 5">
    <name type="scientific">Cellulomonas phragmiteti</name>
    <dbReference type="NCBI Taxonomy" id="478780"/>
    <lineage>
        <taxon>Bacteria</taxon>
        <taxon>Bacillati</taxon>
        <taxon>Actinomycetota</taxon>
        <taxon>Actinomycetes</taxon>
        <taxon>Micrococcales</taxon>
        <taxon>Cellulomonadaceae</taxon>
        <taxon>Cellulomonas</taxon>
    </lineage>
</organism>
<reference evidence="4 5" key="1">
    <citation type="submission" date="2021-01" db="EMBL/GenBank/DDBJ databases">
        <title>Whole genome shotgun sequence of Cellulomonas phragmiteti NBRC 110785.</title>
        <authorList>
            <person name="Komaki H."/>
            <person name="Tamura T."/>
        </authorList>
    </citation>
    <scope>NUCLEOTIDE SEQUENCE [LARGE SCALE GENOMIC DNA]</scope>
    <source>
        <strain evidence="4 5">NBRC 110785</strain>
    </source>
</reference>